<dbReference type="Proteomes" id="UP000053477">
    <property type="component" value="Unassembled WGS sequence"/>
</dbReference>
<keyword evidence="2 6" id="KW-0699">rRNA-binding</keyword>
<evidence type="ECO:0000256" key="1">
    <source>
        <dbReference type="ARBA" id="ARBA00007465"/>
    </source>
</evidence>
<evidence type="ECO:0000313" key="9">
    <source>
        <dbReference type="EMBL" id="KLO18252.1"/>
    </source>
</evidence>
<dbReference type="FunCoup" id="A0A0H2S2X2">
    <property type="interactions" value="35"/>
</dbReference>
<dbReference type="PANTHER" id="PTHR11831:SF4">
    <property type="entry name" value="SMALL RIBOSOMAL SUBUNIT PROTEIN US4M"/>
    <property type="match status" value="1"/>
</dbReference>
<dbReference type="Gene3D" id="3.10.290.10">
    <property type="entry name" value="RNA-binding S4 domain"/>
    <property type="match status" value="1"/>
</dbReference>
<dbReference type="CDD" id="cd00165">
    <property type="entry name" value="S4"/>
    <property type="match status" value="1"/>
</dbReference>
<dbReference type="SUPFAM" id="SSF55174">
    <property type="entry name" value="Alpha-L RNA-binding motif"/>
    <property type="match status" value="1"/>
</dbReference>
<dbReference type="SMART" id="SM00363">
    <property type="entry name" value="S4"/>
    <property type="match status" value="1"/>
</dbReference>
<evidence type="ECO:0000313" key="10">
    <source>
        <dbReference type="Proteomes" id="UP000053477"/>
    </source>
</evidence>
<dbReference type="InterPro" id="IPR036986">
    <property type="entry name" value="S4_RNA-bd_sf"/>
</dbReference>
<organism evidence="9 10">
    <name type="scientific">Schizopora paradoxa</name>
    <dbReference type="NCBI Taxonomy" id="27342"/>
    <lineage>
        <taxon>Eukaryota</taxon>
        <taxon>Fungi</taxon>
        <taxon>Dikarya</taxon>
        <taxon>Basidiomycota</taxon>
        <taxon>Agaricomycotina</taxon>
        <taxon>Agaricomycetes</taxon>
        <taxon>Hymenochaetales</taxon>
        <taxon>Schizoporaceae</taxon>
        <taxon>Schizopora</taxon>
    </lineage>
</organism>
<dbReference type="PROSITE" id="PS50889">
    <property type="entry name" value="S4"/>
    <property type="match status" value="1"/>
</dbReference>
<dbReference type="PANTHER" id="PTHR11831">
    <property type="entry name" value="30S 40S RIBOSOMAL PROTEIN"/>
    <property type="match status" value="1"/>
</dbReference>
<dbReference type="InParanoid" id="A0A0H2S2X2"/>
<feature type="region of interest" description="Disordered" evidence="7">
    <location>
        <begin position="189"/>
        <end position="227"/>
    </location>
</feature>
<accession>A0A0H2S2X2</accession>
<feature type="compositionally biased region" description="Basic and acidic residues" evidence="7">
    <location>
        <begin position="212"/>
        <end position="221"/>
    </location>
</feature>
<dbReference type="Pfam" id="PF01479">
    <property type="entry name" value="S4"/>
    <property type="match status" value="1"/>
</dbReference>
<dbReference type="GO" id="GO:0003735">
    <property type="term" value="F:structural constituent of ribosome"/>
    <property type="evidence" value="ECO:0007669"/>
    <property type="project" value="TreeGrafter"/>
</dbReference>
<protein>
    <submittedName>
        <fullName evidence="9">Alpha-L RNA-binding motif-containing protein</fullName>
    </submittedName>
</protein>
<gene>
    <name evidence="9" type="ORF">SCHPADRAFT_866898</name>
</gene>
<dbReference type="InterPro" id="IPR018079">
    <property type="entry name" value="Ribosomal_uS4_CS"/>
</dbReference>
<evidence type="ECO:0000256" key="5">
    <source>
        <dbReference type="ARBA" id="ARBA00023274"/>
    </source>
</evidence>
<dbReference type="EMBL" id="KQ085896">
    <property type="protein sequence ID" value="KLO18252.1"/>
    <property type="molecule type" value="Genomic_DNA"/>
</dbReference>
<dbReference type="GO" id="GO:0005763">
    <property type="term" value="C:mitochondrial small ribosomal subunit"/>
    <property type="evidence" value="ECO:0007669"/>
    <property type="project" value="TreeGrafter"/>
</dbReference>
<keyword evidence="3 6" id="KW-0694">RNA-binding</keyword>
<dbReference type="GO" id="GO:0042274">
    <property type="term" value="P:ribosomal small subunit biogenesis"/>
    <property type="evidence" value="ECO:0007669"/>
    <property type="project" value="TreeGrafter"/>
</dbReference>
<evidence type="ECO:0000259" key="8">
    <source>
        <dbReference type="SMART" id="SM00363"/>
    </source>
</evidence>
<dbReference type="OrthoDB" id="3356781at2759"/>
<comment type="similarity">
    <text evidence="1">Belongs to the universal ribosomal protein uS4 family.</text>
</comment>
<evidence type="ECO:0000256" key="4">
    <source>
        <dbReference type="ARBA" id="ARBA00022980"/>
    </source>
</evidence>
<evidence type="ECO:0000256" key="6">
    <source>
        <dbReference type="PROSITE-ProRule" id="PRU00182"/>
    </source>
</evidence>
<feature type="domain" description="RNA-binding S4" evidence="8">
    <location>
        <begin position="133"/>
        <end position="195"/>
    </location>
</feature>
<keyword evidence="10" id="KW-1185">Reference proteome</keyword>
<dbReference type="InterPro" id="IPR022801">
    <property type="entry name" value="Ribosomal_uS4"/>
</dbReference>
<reference evidence="9 10" key="1">
    <citation type="submission" date="2015-04" db="EMBL/GenBank/DDBJ databases">
        <title>Complete genome sequence of Schizopora paradoxa KUC8140, a cosmopolitan wood degrader in East Asia.</title>
        <authorList>
            <consortium name="DOE Joint Genome Institute"/>
            <person name="Min B."/>
            <person name="Park H."/>
            <person name="Jang Y."/>
            <person name="Kim J.-J."/>
            <person name="Kim K.H."/>
            <person name="Pangilinan J."/>
            <person name="Lipzen A."/>
            <person name="Riley R."/>
            <person name="Grigoriev I.V."/>
            <person name="Spatafora J.W."/>
            <person name="Choi I.-G."/>
        </authorList>
    </citation>
    <scope>NUCLEOTIDE SEQUENCE [LARGE SCALE GENOMIC DNA]</scope>
    <source>
        <strain evidence="9 10">KUC8140</strain>
    </source>
</reference>
<dbReference type="PROSITE" id="PS00632">
    <property type="entry name" value="RIBOSOMAL_S4"/>
    <property type="match status" value="1"/>
</dbReference>
<dbReference type="InterPro" id="IPR002942">
    <property type="entry name" value="S4_RNA-bd"/>
</dbReference>
<name>A0A0H2S2X2_9AGAM</name>
<dbReference type="AlphaFoldDB" id="A0A0H2S2X2"/>
<keyword evidence="4" id="KW-0689">Ribosomal protein</keyword>
<sequence>MRDKNIFAIRRGLPRMSWTPQNLYNLWRRSCTPFKEEAVFTQSSKTLFQQRWIAKRLTRAYHGDFINEKIFKRWYLPSTLPDVRPRKRDDDDVNLWKWVGQDSKVSKEVRNREEDEKLALAPVASLMYEEVERRIDVFIFRCCFAHSVYEARRLVIHGRVLLNGKKHQNANTRLAPGDMVSVDPKAIRFLQAPPPTPSKEENSEEESQPEGEATKDTKVESKSAPPPSLLHPGLTPFNLPPFAAPFIFIPAYIEVSFETCSAILVRRPTARYNYSEIPSPYDADGEIMRLSWEWYSRVRPRIRGSGEKRGRICPDVRTETRKIPGVERPKKLPAPSVIEGRSLRAQILRNSVGL</sequence>
<dbReference type="GO" id="GO:0019843">
    <property type="term" value="F:rRNA binding"/>
    <property type="evidence" value="ECO:0007669"/>
    <property type="project" value="UniProtKB-KW"/>
</dbReference>
<keyword evidence="5" id="KW-0687">Ribonucleoprotein</keyword>
<proteinExistence type="inferred from homology"/>
<dbReference type="STRING" id="27342.A0A0H2S2X2"/>
<evidence type="ECO:0000256" key="2">
    <source>
        <dbReference type="ARBA" id="ARBA00022730"/>
    </source>
</evidence>
<evidence type="ECO:0000256" key="7">
    <source>
        <dbReference type="SAM" id="MobiDB-lite"/>
    </source>
</evidence>
<evidence type="ECO:0000256" key="3">
    <source>
        <dbReference type="ARBA" id="ARBA00022884"/>
    </source>
</evidence>